<dbReference type="InterPro" id="IPR036259">
    <property type="entry name" value="MFS_trans_sf"/>
</dbReference>
<protein>
    <submittedName>
        <fullName evidence="9">MFS transporter</fullName>
    </submittedName>
</protein>
<feature type="transmembrane region" description="Helical" evidence="7">
    <location>
        <begin position="215"/>
        <end position="235"/>
    </location>
</feature>
<reference evidence="10" key="1">
    <citation type="journal article" date="2019" name="Int. J. Syst. Evol. Microbiol.">
        <title>The Global Catalogue of Microorganisms (GCM) 10K type strain sequencing project: providing services to taxonomists for standard genome sequencing and annotation.</title>
        <authorList>
            <consortium name="The Broad Institute Genomics Platform"/>
            <consortium name="The Broad Institute Genome Sequencing Center for Infectious Disease"/>
            <person name="Wu L."/>
            <person name="Ma J."/>
        </authorList>
    </citation>
    <scope>NUCLEOTIDE SEQUENCE [LARGE SCALE GENOMIC DNA]</scope>
    <source>
        <strain evidence="10">CCUG 54939</strain>
    </source>
</reference>
<dbReference type="Gene3D" id="1.20.1250.20">
    <property type="entry name" value="MFS general substrate transporter like domains"/>
    <property type="match status" value="1"/>
</dbReference>
<dbReference type="PROSITE" id="PS50850">
    <property type="entry name" value="MFS"/>
    <property type="match status" value="1"/>
</dbReference>
<evidence type="ECO:0000256" key="5">
    <source>
        <dbReference type="ARBA" id="ARBA00022989"/>
    </source>
</evidence>
<evidence type="ECO:0000256" key="2">
    <source>
        <dbReference type="ARBA" id="ARBA00022448"/>
    </source>
</evidence>
<accession>A0ABV8CRR1</accession>
<evidence type="ECO:0000256" key="7">
    <source>
        <dbReference type="SAM" id="Phobius"/>
    </source>
</evidence>
<feature type="transmembrane region" description="Helical" evidence="7">
    <location>
        <begin position="317"/>
        <end position="336"/>
    </location>
</feature>
<dbReference type="SUPFAM" id="SSF103473">
    <property type="entry name" value="MFS general substrate transporter"/>
    <property type="match status" value="1"/>
</dbReference>
<dbReference type="Proteomes" id="UP001595692">
    <property type="component" value="Unassembled WGS sequence"/>
</dbReference>
<evidence type="ECO:0000313" key="9">
    <source>
        <dbReference type="EMBL" id="MFC3914554.1"/>
    </source>
</evidence>
<evidence type="ECO:0000256" key="1">
    <source>
        <dbReference type="ARBA" id="ARBA00004651"/>
    </source>
</evidence>
<keyword evidence="4 7" id="KW-0812">Transmembrane</keyword>
<dbReference type="PANTHER" id="PTHR23517:SF2">
    <property type="entry name" value="MULTIDRUG RESISTANCE PROTEIN MDTH"/>
    <property type="match status" value="1"/>
</dbReference>
<dbReference type="InterPro" id="IPR011701">
    <property type="entry name" value="MFS"/>
</dbReference>
<feature type="transmembrane region" description="Helical" evidence="7">
    <location>
        <begin position="380"/>
        <end position="397"/>
    </location>
</feature>
<feature type="transmembrane region" description="Helical" evidence="7">
    <location>
        <begin position="145"/>
        <end position="168"/>
    </location>
</feature>
<name>A0ABV8CRR1_9GAMM</name>
<evidence type="ECO:0000256" key="4">
    <source>
        <dbReference type="ARBA" id="ARBA00022692"/>
    </source>
</evidence>
<keyword evidence="3" id="KW-1003">Cell membrane</keyword>
<keyword evidence="10" id="KW-1185">Reference proteome</keyword>
<evidence type="ECO:0000256" key="6">
    <source>
        <dbReference type="ARBA" id="ARBA00023136"/>
    </source>
</evidence>
<dbReference type="Pfam" id="PF07690">
    <property type="entry name" value="MFS_1"/>
    <property type="match status" value="1"/>
</dbReference>
<feature type="transmembrane region" description="Helical" evidence="7">
    <location>
        <begin position="174"/>
        <end position="194"/>
    </location>
</feature>
<feature type="transmembrane region" description="Helical" evidence="7">
    <location>
        <begin position="348"/>
        <end position="374"/>
    </location>
</feature>
<gene>
    <name evidence="9" type="ORF">ACFOSS_13950</name>
</gene>
<evidence type="ECO:0000313" key="10">
    <source>
        <dbReference type="Proteomes" id="UP001595692"/>
    </source>
</evidence>
<evidence type="ECO:0000259" key="8">
    <source>
        <dbReference type="PROSITE" id="PS50850"/>
    </source>
</evidence>
<keyword evidence="6 7" id="KW-0472">Membrane</keyword>
<feature type="transmembrane region" description="Helical" evidence="7">
    <location>
        <begin position="85"/>
        <end position="104"/>
    </location>
</feature>
<dbReference type="InterPro" id="IPR050171">
    <property type="entry name" value="MFS_Transporters"/>
</dbReference>
<feature type="transmembrane region" description="Helical" evidence="7">
    <location>
        <begin position="290"/>
        <end position="311"/>
    </location>
</feature>
<comment type="subcellular location">
    <subcellularLocation>
        <location evidence="1">Cell membrane</location>
        <topology evidence="1">Multi-pass membrane protein</topology>
    </subcellularLocation>
</comment>
<feature type="transmembrane region" description="Helical" evidence="7">
    <location>
        <begin position="54"/>
        <end position="73"/>
    </location>
</feature>
<feature type="transmembrane region" description="Helical" evidence="7">
    <location>
        <begin position="20"/>
        <end position="42"/>
    </location>
</feature>
<feature type="transmembrane region" description="Helical" evidence="7">
    <location>
        <begin position="255"/>
        <end position="278"/>
    </location>
</feature>
<dbReference type="InterPro" id="IPR020846">
    <property type="entry name" value="MFS_dom"/>
</dbReference>
<sequence length="410" mass="44289">MVIKILHAGWESWCGLSRAARLLVINALAFNLGFYMMMPYLAHHLGSGLELAGWAVGLVMGMRVFSQQGLFLLGGTLGDRLGYRAAIIGGCLIRSGGFALLGWAEQLPVLLLAAFLTGFAGALFTPCAQAYLAEECPHPTQRQQAFALHNLASEAGMLLGPLLGLWLTQSSYALTGWVSGGVFLLLTGLQWRYLPPHHTAVSHSRERVWQQWRTILRNRAFLCFTIFSAAYGVLFHQLYLSIPAYIHSQQQTATLLGSVFTVTALIGVLLQLPASLWVQRSLGVARGMGLGLACMGCSYLLLSWLAAWPVLAVLSQAVLFSLGSILCYPLFSARLPHYAAPGLLASHYGFYASVGGVVALLSNVLLGLCLGASGTTPPQWIWYLLATCGLVAGCALYRQVRREIAEVATC</sequence>
<feature type="domain" description="Major facilitator superfamily (MFS) profile" evidence="8">
    <location>
        <begin position="1"/>
        <end position="404"/>
    </location>
</feature>
<evidence type="ECO:0000256" key="3">
    <source>
        <dbReference type="ARBA" id="ARBA00022475"/>
    </source>
</evidence>
<proteinExistence type="predicted"/>
<dbReference type="EMBL" id="JBHSAF010000014">
    <property type="protein sequence ID" value="MFC3914554.1"/>
    <property type="molecule type" value="Genomic_DNA"/>
</dbReference>
<keyword evidence="2" id="KW-0813">Transport</keyword>
<comment type="caution">
    <text evidence="9">The sequence shown here is derived from an EMBL/GenBank/DDBJ whole genome shotgun (WGS) entry which is preliminary data.</text>
</comment>
<dbReference type="PANTHER" id="PTHR23517">
    <property type="entry name" value="RESISTANCE PROTEIN MDTM, PUTATIVE-RELATED-RELATED"/>
    <property type="match status" value="1"/>
</dbReference>
<dbReference type="RefSeq" id="WP_377153541.1">
    <property type="nucleotide sequence ID" value="NZ_JBHSAF010000014.1"/>
</dbReference>
<feature type="transmembrane region" description="Helical" evidence="7">
    <location>
        <begin position="110"/>
        <end position="133"/>
    </location>
</feature>
<organism evidence="9 10">
    <name type="scientific">Pseudaeromonas sharmana</name>
    <dbReference type="NCBI Taxonomy" id="328412"/>
    <lineage>
        <taxon>Bacteria</taxon>
        <taxon>Pseudomonadati</taxon>
        <taxon>Pseudomonadota</taxon>
        <taxon>Gammaproteobacteria</taxon>
        <taxon>Aeromonadales</taxon>
        <taxon>Aeromonadaceae</taxon>
        <taxon>Pseudaeromonas</taxon>
    </lineage>
</organism>
<keyword evidence="5 7" id="KW-1133">Transmembrane helix</keyword>